<evidence type="ECO:0000313" key="1">
    <source>
        <dbReference type="EMBL" id="ABX09386.1"/>
    </source>
</evidence>
<dbReference type="eggNOG" id="ENOG5031A1T">
    <property type="taxonomic scope" value="Bacteria"/>
</dbReference>
<dbReference type="Proteomes" id="UP000000788">
    <property type="component" value="Chromosome"/>
</dbReference>
<dbReference type="KEGG" id="pmj:P9211_14551"/>
<reference evidence="1 2" key="1">
    <citation type="journal article" date="2007" name="PLoS Genet.">
        <title>Patterns and implications of gene gain and loss in the evolution of Prochlorococcus.</title>
        <authorList>
            <person name="Kettler G.C."/>
            <person name="Martiny A.C."/>
            <person name="Huang K."/>
            <person name="Zucker J."/>
            <person name="Coleman M.L."/>
            <person name="Rodrigue S."/>
            <person name="Chen F."/>
            <person name="Lapidus A."/>
            <person name="Ferriera S."/>
            <person name="Johnson J."/>
            <person name="Steglich C."/>
            <person name="Church G.M."/>
            <person name="Richardson P."/>
            <person name="Chisholm S.W."/>
        </authorList>
    </citation>
    <scope>NUCLEOTIDE SEQUENCE [LARGE SCALE GENOMIC DNA]</scope>
    <source>
        <strain evidence="2">MIT 9211</strain>
    </source>
</reference>
<keyword evidence="2" id="KW-1185">Reference proteome</keyword>
<dbReference type="OrthoDB" id="541003at2"/>
<dbReference type="STRING" id="93059.P9211_14551"/>
<accession>A9BC24</accession>
<dbReference type="HOGENOM" id="CLU_2317888_0_0_3"/>
<sequence>MNYQLLLEYYSSGTNFTLQEIDLLDIELYSQLESIKVSSSQGCLEVAPDHISKACSVCRGSLWITCLAAVLDKIKPPSLGTQARGSKVFDELIKNGYLAID</sequence>
<dbReference type="AlphaFoldDB" id="A9BC24"/>
<dbReference type="RefSeq" id="WP_012196007.1">
    <property type="nucleotide sequence ID" value="NC_009976.1"/>
</dbReference>
<protein>
    <submittedName>
        <fullName evidence="1">Uncharacterized protein</fullName>
    </submittedName>
</protein>
<name>A9BC24_PROM4</name>
<organism evidence="1 2">
    <name type="scientific">Prochlorococcus marinus (strain MIT 9211)</name>
    <dbReference type="NCBI Taxonomy" id="93059"/>
    <lineage>
        <taxon>Bacteria</taxon>
        <taxon>Bacillati</taxon>
        <taxon>Cyanobacteriota</taxon>
        <taxon>Cyanophyceae</taxon>
        <taxon>Synechococcales</taxon>
        <taxon>Prochlorococcaceae</taxon>
        <taxon>Prochlorococcus</taxon>
    </lineage>
</organism>
<gene>
    <name evidence="1" type="ordered locus">P9211_14551</name>
</gene>
<evidence type="ECO:0000313" key="2">
    <source>
        <dbReference type="Proteomes" id="UP000000788"/>
    </source>
</evidence>
<proteinExistence type="predicted"/>
<dbReference type="EMBL" id="CP000878">
    <property type="protein sequence ID" value="ABX09386.1"/>
    <property type="molecule type" value="Genomic_DNA"/>
</dbReference>